<name>M5UA36_9BACT</name>
<protein>
    <submittedName>
        <fullName evidence="1">Secreted protein</fullName>
    </submittedName>
</protein>
<dbReference type="InterPro" id="IPR011990">
    <property type="entry name" value="TPR-like_helical_dom_sf"/>
</dbReference>
<dbReference type="EMBL" id="ANOH01000037">
    <property type="protein sequence ID" value="EMI58179.1"/>
    <property type="molecule type" value="Genomic_DNA"/>
</dbReference>
<evidence type="ECO:0000313" key="2">
    <source>
        <dbReference type="Proteomes" id="UP000011885"/>
    </source>
</evidence>
<dbReference type="Proteomes" id="UP000011885">
    <property type="component" value="Unassembled WGS sequence"/>
</dbReference>
<reference evidence="1 2" key="1">
    <citation type="journal article" date="2013" name="Mar. Genomics">
        <title>Expression of sulfatases in Rhodopirellula baltica and the diversity of sulfatases in the genus Rhodopirellula.</title>
        <authorList>
            <person name="Wegner C.E."/>
            <person name="Richter-Heitmann T."/>
            <person name="Klindworth A."/>
            <person name="Klockow C."/>
            <person name="Richter M."/>
            <person name="Achstetter T."/>
            <person name="Glockner F.O."/>
            <person name="Harder J."/>
        </authorList>
    </citation>
    <scope>NUCLEOTIDE SEQUENCE [LARGE SCALE GENOMIC DNA]</scope>
    <source>
        <strain evidence="1 2">SM41</strain>
    </source>
</reference>
<feature type="non-terminal residue" evidence="1">
    <location>
        <position position="101"/>
    </location>
</feature>
<evidence type="ECO:0000313" key="1">
    <source>
        <dbReference type="EMBL" id="EMI58179.1"/>
    </source>
</evidence>
<comment type="caution">
    <text evidence="1">The sequence shown here is derived from an EMBL/GenBank/DDBJ whole genome shotgun (WGS) entry which is preliminary data.</text>
</comment>
<organism evidence="1 2">
    <name type="scientific">Rhodopirellula sallentina SM41</name>
    <dbReference type="NCBI Taxonomy" id="1263870"/>
    <lineage>
        <taxon>Bacteria</taxon>
        <taxon>Pseudomonadati</taxon>
        <taxon>Planctomycetota</taxon>
        <taxon>Planctomycetia</taxon>
        <taxon>Pirellulales</taxon>
        <taxon>Pirellulaceae</taxon>
        <taxon>Rhodopirellula</taxon>
    </lineage>
</organism>
<dbReference type="RefSeq" id="WP_008673827.1">
    <property type="nucleotide sequence ID" value="NZ_ANOH01000037.1"/>
</dbReference>
<sequence>MLILRRGIDLPRFVALLLTSILVLASVPTTLRAQDDGAKSDPAAMALYADAANFQTNGAVDLAIENWQQFLSRYPDHKLAPKVAHYLGVCYMQSDPPELIE</sequence>
<proteinExistence type="predicted"/>
<gene>
    <name evidence="1" type="ORF">RSSM_00388</name>
</gene>
<keyword evidence="2" id="KW-1185">Reference proteome</keyword>
<dbReference type="AlphaFoldDB" id="M5UA36"/>
<dbReference type="Gene3D" id="1.25.40.10">
    <property type="entry name" value="Tetratricopeptide repeat domain"/>
    <property type="match status" value="1"/>
</dbReference>
<accession>M5UA36</accession>